<dbReference type="PANTHER" id="PTHR37422">
    <property type="entry name" value="TEICHURONIC ACID BIOSYNTHESIS PROTEIN TUAE"/>
    <property type="match status" value="1"/>
</dbReference>
<evidence type="ECO:0000256" key="5">
    <source>
        <dbReference type="SAM" id="Phobius"/>
    </source>
</evidence>
<feature type="transmembrane region" description="Helical" evidence="5">
    <location>
        <begin position="133"/>
        <end position="150"/>
    </location>
</feature>
<keyword evidence="3 5" id="KW-1133">Transmembrane helix</keyword>
<keyword evidence="4 5" id="KW-0472">Membrane</keyword>
<feature type="transmembrane region" description="Helical" evidence="5">
    <location>
        <begin position="28"/>
        <end position="45"/>
    </location>
</feature>
<keyword evidence="8" id="KW-1185">Reference proteome</keyword>
<reference evidence="8" key="2">
    <citation type="submission" date="2016-01" db="EMBL/GenBank/DDBJ databases">
        <title>Six Aerococcus type strain genome sequencing and assembly using PacBio and Illumina Hiseq.</title>
        <authorList>
            <person name="Carkaci D."/>
            <person name="Dargis R."/>
            <person name="Nielsen X.C."/>
            <person name="Skovgaard O."/>
            <person name="Fuursted K."/>
            <person name="Christensen J.J."/>
        </authorList>
    </citation>
    <scope>NUCLEOTIDE SEQUENCE [LARGE SCALE GENOMIC DNA]</scope>
    <source>
        <strain evidence="8">CCUG42038B</strain>
    </source>
</reference>
<sequence>MGVYIIWLLVGLVSVIWAVQVTAWIKGIFLLTLGVLAIVGLYTWVNKFFDWQLIFKGAWLMMTLLTLWGLTEIVTNTYLFADLATLDKYRTFASQPWTRIPITHFTNQNDFATMQLAYLASNGVIYHLTRTRGIKIVTVLMTALSLFLIFQSGSRMSLLMGLAYFLILILLQFKWDFKKHHYILAVLGLLVLVSAVWLLVPSIRSSLSSLYYTGQPGRIYGDTARVNMWRNGLIFLGQTLGFGVGAGNLPFWLEHYAPLPINKIYNIHNWWLEILVGYGWLVFALYLVMYGLVLYRLNQVRHRQNSSKRQVTNALMTFMIIFIPASITSANNMMIEWHWIFFGLIISYLHIMEKEYLINRRTR</sequence>
<dbReference type="AlphaFoldDB" id="A0A0X8FMZ0"/>
<evidence type="ECO:0000256" key="4">
    <source>
        <dbReference type="ARBA" id="ARBA00023136"/>
    </source>
</evidence>
<proteinExistence type="predicted"/>
<reference evidence="7 8" key="1">
    <citation type="journal article" date="2016" name="Genome Announc.">
        <title>Complete Genome Sequences of Aerococcus christensenii CCUG 28831T, Aerococcus sanguinicola CCUG 43001T, Aerococcus urinae CCUG 36881T, Aerococcus urinaeequi CCUG 28094T, Aerococcus urinaehominis CCUG 42038 BT, and Aerococcus viridans CCUG 4311T.</title>
        <authorList>
            <person name="Carkaci D."/>
            <person name="Dargis R."/>
            <person name="Nielsen X.C."/>
            <person name="Skovgaard O."/>
            <person name="Fuursted K."/>
            <person name="Christensen J.J."/>
        </authorList>
    </citation>
    <scope>NUCLEOTIDE SEQUENCE [LARGE SCALE GENOMIC DNA]</scope>
    <source>
        <strain evidence="7 8">CCUG42038B</strain>
    </source>
</reference>
<evidence type="ECO:0000313" key="8">
    <source>
        <dbReference type="Proteomes" id="UP000062260"/>
    </source>
</evidence>
<dbReference type="EMBL" id="CP014163">
    <property type="protein sequence ID" value="AMC00055.1"/>
    <property type="molecule type" value="Genomic_DNA"/>
</dbReference>
<dbReference type="GO" id="GO:0016020">
    <property type="term" value="C:membrane"/>
    <property type="evidence" value="ECO:0007669"/>
    <property type="project" value="UniProtKB-SubCell"/>
</dbReference>
<dbReference type="InterPro" id="IPR007016">
    <property type="entry name" value="O-antigen_ligase-rel_domated"/>
</dbReference>
<feature type="transmembrane region" description="Helical" evidence="5">
    <location>
        <begin position="333"/>
        <end position="351"/>
    </location>
</feature>
<dbReference type="PANTHER" id="PTHR37422:SF23">
    <property type="entry name" value="TEICHURONIC ACID BIOSYNTHESIS PROTEIN TUAE"/>
    <property type="match status" value="1"/>
</dbReference>
<accession>A0A0X8FMZ0</accession>
<comment type="subcellular location">
    <subcellularLocation>
        <location evidence="1">Membrane</location>
        <topology evidence="1">Multi-pass membrane protein</topology>
    </subcellularLocation>
</comment>
<dbReference type="KEGG" id="auh:AWM75_05845"/>
<evidence type="ECO:0000313" key="7">
    <source>
        <dbReference type="EMBL" id="AMC00055.1"/>
    </source>
</evidence>
<dbReference type="Proteomes" id="UP000062260">
    <property type="component" value="Chromosome"/>
</dbReference>
<dbReference type="STRING" id="128944.AWM75_05845"/>
<feature type="transmembrane region" description="Helical" evidence="5">
    <location>
        <begin position="157"/>
        <end position="175"/>
    </location>
</feature>
<feature type="transmembrane region" description="Helical" evidence="5">
    <location>
        <begin position="310"/>
        <end position="327"/>
    </location>
</feature>
<evidence type="ECO:0000256" key="1">
    <source>
        <dbReference type="ARBA" id="ARBA00004141"/>
    </source>
</evidence>
<feature type="domain" description="O-antigen ligase-related" evidence="6">
    <location>
        <begin position="141"/>
        <end position="287"/>
    </location>
</feature>
<evidence type="ECO:0000259" key="6">
    <source>
        <dbReference type="Pfam" id="PF04932"/>
    </source>
</evidence>
<feature type="transmembrane region" description="Helical" evidence="5">
    <location>
        <begin position="278"/>
        <end position="298"/>
    </location>
</feature>
<feature type="transmembrane region" description="Helical" evidence="5">
    <location>
        <begin position="233"/>
        <end position="253"/>
    </location>
</feature>
<dbReference type="InterPro" id="IPR051533">
    <property type="entry name" value="WaaL-like"/>
</dbReference>
<organism evidence="7 8">
    <name type="scientific">Aerococcus urinaehominis</name>
    <dbReference type="NCBI Taxonomy" id="128944"/>
    <lineage>
        <taxon>Bacteria</taxon>
        <taxon>Bacillati</taxon>
        <taxon>Bacillota</taxon>
        <taxon>Bacilli</taxon>
        <taxon>Lactobacillales</taxon>
        <taxon>Aerococcaceae</taxon>
        <taxon>Aerococcus</taxon>
    </lineage>
</organism>
<name>A0A0X8FMZ0_9LACT</name>
<keyword evidence="2 5" id="KW-0812">Transmembrane</keyword>
<gene>
    <name evidence="7" type="ORF">AWM75_05845</name>
</gene>
<evidence type="ECO:0000256" key="3">
    <source>
        <dbReference type="ARBA" id="ARBA00022989"/>
    </source>
</evidence>
<feature type="transmembrane region" description="Helical" evidence="5">
    <location>
        <begin position="57"/>
        <end position="81"/>
    </location>
</feature>
<evidence type="ECO:0000256" key="2">
    <source>
        <dbReference type="ARBA" id="ARBA00022692"/>
    </source>
</evidence>
<feature type="transmembrane region" description="Helical" evidence="5">
    <location>
        <begin position="181"/>
        <end position="200"/>
    </location>
</feature>
<protein>
    <submittedName>
        <fullName evidence="7">O-antigen polymerase</fullName>
    </submittedName>
</protein>
<dbReference type="Pfam" id="PF04932">
    <property type="entry name" value="Wzy_C"/>
    <property type="match status" value="1"/>
</dbReference>